<feature type="region of interest" description="Disordered" evidence="1">
    <location>
        <begin position="1"/>
        <end position="20"/>
    </location>
</feature>
<organism evidence="2">
    <name type="scientific">Salix viminalis</name>
    <name type="common">Common osier</name>
    <name type="synonym">Basket willow</name>
    <dbReference type="NCBI Taxonomy" id="40686"/>
    <lineage>
        <taxon>Eukaryota</taxon>
        <taxon>Viridiplantae</taxon>
        <taxon>Streptophyta</taxon>
        <taxon>Embryophyta</taxon>
        <taxon>Tracheophyta</taxon>
        <taxon>Spermatophyta</taxon>
        <taxon>Magnoliopsida</taxon>
        <taxon>eudicotyledons</taxon>
        <taxon>Gunneridae</taxon>
        <taxon>Pentapetalae</taxon>
        <taxon>rosids</taxon>
        <taxon>fabids</taxon>
        <taxon>Malpighiales</taxon>
        <taxon>Salicaceae</taxon>
        <taxon>Saliceae</taxon>
        <taxon>Salix</taxon>
    </lineage>
</organism>
<evidence type="ECO:0000256" key="1">
    <source>
        <dbReference type="SAM" id="MobiDB-lite"/>
    </source>
</evidence>
<sequence>MSRQLSPPVRGFPPPSPPIDHEKTCPLLLRFLAKVGEHRGKEDFSARQEAERRGSNLYMEECYS</sequence>
<feature type="region of interest" description="Disordered" evidence="1">
    <location>
        <begin position="40"/>
        <end position="64"/>
    </location>
</feature>
<protein>
    <submittedName>
        <fullName evidence="2">Uncharacterized protein</fullName>
    </submittedName>
</protein>
<reference evidence="2" key="1">
    <citation type="submission" date="2019-03" db="EMBL/GenBank/DDBJ databases">
        <authorList>
            <person name="Mank J."/>
            <person name="Almeida P."/>
        </authorList>
    </citation>
    <scope>NUCLEOTIDE SEQUENCE</scope>
    <source>
        <strain evidence="2">78183</strain>
    </source>
</reference>
<accession>A0A6N2MSP6</accession>
<evidence type="ECO:0000313" key="2">
    <source>
        <dbReference type="EMBL" id="VFU57328.1"/>
    </source>
</evidence>
<dbReference type="Gene3D" id="3.10.20.550">
    <property type="entry name" value="ASAP complex, SAP18 subunit"/>
    <property type="match status" value="1"/>
</dbReference>
<gene>
    <name evidence="2" type="ORF">SVIM_LOCUS414260</name>
</gene>
<name>A0A6N2MSP6_SALVM</name>
<proteinExistence type="predicted"/>
<dbReference type="InterPro" id="IPR042534">
    <property type="entry name" value="SAP18_sf"/>
</dbReference>
<dbReference type="EMBL" id="CAADRP010001941">
    <property type="protein sequence ID" value="VFU57328.1"/>
    <property type="molecule type" value="Genomic_DNA"/>
</dbReference>
<dbReference type="AlphaFoldDB" id="A0A6N2MSP6"/>
<feature type="compositionally biased region" description="Basic and acidic residues" evidence="1">
    <location>
        <begin position="40"/>
        <end position="54"/>
    </location>
</feature>